<dbReference type="PANTHER" id="PTHR10742">
    <property type="entry name" value="FLAVIN MONOAMINE OXIDASE"/>
    <property type="match status" value="1"/>
</dbReference>
<dbReference type="STRING" id="180088.A0A1J8QD69"/>
<keyword evidence="3" id="KW-1185">Reference proteome</keyword>
<dbReference type="InterPro" id="IPR050281">
    <property type="entry name" value="Flavin_monoamine_oxidase"/>
</dbReference>
<accession>A0A1J8QD69</accession>
<dbReference type="GO" id="GO:0009063">
    <property type="term" value="P:amino acid catabolic process"/>
    <property type="evidence" value="ECO:0007669"/>
    <property type="project" value="TreeGrafter"/>
</dbReference>
<comment type="caution">
    <text evidence="2">The sequence shown here is derived from an EMBL/GenBank/DDBJ whole genome shotgun (WGS) entry which is preliminary data.</text>
</comment>
<feature type="domain" description="Amine oxidase" evidence="1">
    <location>
        <begin position="62"/>
        <end position="124"/>
    </location>
</feature>
<evidence type="ECO:0000313" key="2">
    <source>
        <dbReference type="EMBL" id="OJA18599.1"/>
    </source>
</evidence>
<dbReference type="OrthoDB" id="7777654at2759"/>
<dbReference type="PANTHER" id="PTHR10742:SF342">
    <property type="entry name" value="AMINE OXIDASE"/>
    <property type="match status" value="1"/>
</dbReference>
<dbReference type="Pfam" id="PF01593">
    <property type="entry name" value="Amino_oxidase"/>
    <property type="match status" value="1"/>
</dbReference>
<dbReference type="EMBL" id="LVVM01001409">
    <property type="protein sequence ID" value="OJA18599.1"/>
    <property type="molecule type" value="Genomic_DNA"/>
</dbReference>
<organism evidence="2 3">
    <name type="scientific">Rhizopogon vesiculosus</name>
    <dbReference type="NCBI Taxonomy" id="180088"/>
    <lineage>
        <taxon>Eukaryota</taxon>
        <taxon>Fungi</taxon>
        <taxon>Dikarya</taxon>
        <taxon>Basidiomycota</taxon>
        <taxon>Agaricomycotina</taxon>
        <taxon>Agaricomycetes</taxon>
        <taxon>Agaricomycetidae</taxon>
        <taxon>Boletales</taxon>
        <taxon>Suillineae</taxon>
        <taxon>Rhizopogonaceae</taxon>
        <taxon>Rhizopogon</taxon>
    </lineage>
</organism>
<dbReference type="AlphaFoldDB" id="A0A1J8QD69"/>
<dbReference type="Proteomes" id="UP000183567">
    <property type="component" value="Unassembled WGS sequence"/>
</dbReference>
<dbReference type="InterPro" id="IPR036188">
    <property type="entry name" value="FAD/NAD-bd_sf"/>
</dbReference>
<proteinExistence type="predicted"/>
<sequence length="241" mass="27469">MGVDECSFTARYARQLVRENIARELDAFNDPVGTDEHPLEEGTLDKCLPLDVTFCIIGAGAAGLYTAMILKELGIPFDILEASDRVGGRMYTHRFSEAPNDYYDVGAMRSNRAFSLFEELHIPLIPYYINGKNTPMMFNNILGPPVDPLEFDPYKFSAKNGSMVPDEHVAMGVQKILQQACAPYFQLLKENFEEGFKKLMEVDDCSIREYMRTHMQLDYYTIQWMETSTAYGVLQFLGDLY</sequence>
<dbReference type="GO" id="GO:0001716">
    <property type="term" value="F:L-amino-acid oxidase activity"/>
    <property type="evidence" value="ECO:0007669"/>
    <property type="project" value="TreeGrafter"/>
</dbReference>
<reference evidence="2 3" key="1">
    <citation type="submission" date="2016-03" db="EMBL/GenBank/DDBJ databases">
        <title>Comparative genomics of the ectomycorrhizal sister species Rhizopogon vinicolor and Rhizopogon vesiculosus (Basidiomycota: Boletales) reveals a divergence of the mating type B locus.</title>
        <authorList>
            <person name="Mujic A.B."/>
            <person name="Kuo A."/>
            <person name="Tritt A."/>
            <person name="Lipzen A."/>
            <person name="Chen C."/>
            <person name="Johnson J."/>
            <person name="Sharma A."/>
            <person name="Barry K."/>
            <person name="Grigoriev I.V."/>
            <person name="Spatafora J.W."/>
        </authorList>
    </citation>
    <scope>NUCLEOTIDE SEQUENCE [LARGE SCALE GENOMIC DNA]</scope>
    <source>
        <strain evidence="2 3">AM-OR11-056</strain>
    </source>
</reference>
<name>A0A1J8QD69_9AGAM</name>
<dbReference type="Gene3D" id="3.50.50.60">
    <property type="entry name" value="FAD/NAD(P)-binding domain"/>
    <property type="match status" value="1"/>
</dbReference>
<evidence type="ECO:0000313" key="3">
    <source>
        <dbReference type="Proteomes" id="UP000183567"/>
    </source>
</evidence>
<gene>
    <name evidence="2" type="ORF">AZE42_06573</name>
</gene>
<dbReference type="SUPFAM" id="SSF51905">
    <property type="entry name" value="FAD/NAD(P)-binding domain"/>
    <property type="match status" value="1"/>
</dbReference>
<evidence type="ECO:0000259" key="1">
    <source>
        <dbReference type="Pfam" id="PF01593"/>
    </source>
</evidence>
<dbReference type="InterPro" id="IPR002937">
    <property type="entry name" value="Amino_oxidase"/>
</dbReference>
<protein>
    <recommendedName>
        <fullName evidence="1">Amine oxidase domain-containing protein</fullName>
    </recommendedName>
</protein>